<keyword evidence="2" id="KW-1185">Reference proteome</keyword>
<dbReference type="RefSeq" id="WP_229351463.1">
    <property type="nucleotide sequence ID" value="NZ_BAABAO010000003.1"/>
</dbReference>
<gene>
    <name evidence="1" type="ORF">GCM10022250_05690</name>
</gene>
<protein>
    <submittedName>
        <fullName evidence="1">Uncharacterized protein</fullName>
    </submittedName>
</protein>
<dbReference type="EMBL" id="BAABAO010000003">
    <property type="protein sequence ID" value="GAA4122762.1"/>
    <property type="molecule type" value="Genomic_DNA"/>
</dbReference>
<evidence type="ECO:0000313" key="1">
    <source>
        <dbReference type="EMBL" id="GAA4122762.1"/>
    </source>
</evidence>
<dbReference type="Proteomes" id="UP001501333">
    <property type="component" value="Unassembled WGS sequence"/>
</dbReference>
<reference evidence="2" key="1">
    <citation type="journal article" date="2019" name="Int. J. Syst. Evol. Microbiol.">
        <title>The Global Catalogue of Microorganisms (GCM) 10K type strain sequencing project: providing services to taxonomists for standard genome sequencing and annotation.</title>
        <authorList>
            <consortium name="The Broad Institute Genomics Platform"/>
            <consortium name="The Broad Institute Genome Sequencing Center for Infectious Disease"/>
            <person name="Wu L."/>
            <person name="Ma J."/>
        </authorList>
    </citation>
    <scope>NUCLEOTIDE SEQUENCE [LARGE SCALE GENOMIC DNA]</scope>
    <source>
        <strain evidence="2">JCM 17386</strain>
    </source>
</reference>
<accession>A0ABP7XNR8</accession>
<sequence length="91" mass="10650">MNAQAQDIVLQKLIDTKLLEQKEVKDFKEVQNKIEIKGSTAYLYGLFHCEYKRVTGHFYSSFLADMISIENEKLSEEEQKKREPKIYGLSC</sequence>
<name>A0ABP7XNR8_9FLAO</name>
<evidence type="ECO:0000313" key="2">
    <source>
        <dbReference type="Proteomes" id="UP001501333"/>
    </source>
</evidence>
<proteinExistence type="predicted"/>
<comment type="caution">
    <text evidence="1">The sequence shown here is derived from an EMBL/GenBank/DDBJ whole genome shotgun (WGS) entry which is preliminary data.</text>
</comment>
<organism evidence="1 2">
    <name type="scientific">Flavobacterium chungbukense</name>
    <dbReference type="NCBI Taxonomy" id="877464"/>
    <lineage>
        <taxon>Bacteria</taxon>
        <taxon>Pseudomonadati</taxon>
        <taxon>Bacteroidota</taxon>
        <taxon>Flavobacteriia</taxon>
        <taxon>Flavobacteriales</taxon>
        <taxon>Flavobacteriaceae</taxon>
        <taxon>Flavobacterium</taxon>
    </lineage>
</organism>